<name>A0ABS8QUI0_9PSED</name>
<evidence type="ECO:0000259" key="2">
    <source>
        <dbReference type="Pfam" id="PF06744"/>
    </source>
</evidence>
<dbReference type="RefSeq" id="WP_231808272.1">
    <property type="nucleotide sequence ID" value="NZ_JAJOZG010000086.1"/>
</dbReference>
<feature type="domain" description="Type VI secretion system IcmF C-terminal" evidence="2">
    <location>
        <begin position="999"/>
        <end position="1104"/>
    </location>
</feature>
<dbReference type="InterPro" id="IPR027417">
    <property type="entry name" value="P-loop_NTPase"/>
</dbReference>
<dbReference type="Pfam" id="PF06744">
    <property type="entry name" value="IcmF_C"/>
    <property type="match status" value="1"/>
</dbReference>
<comment type="caution">
    <text evidence="6">The sequence shown here is derived from an EMBL/GenBank/DDBJ whole genome shotgun (WGS) entry which is preliminary data.</text>
</comment>
<organism evidence="6 7">
    <name type="scientific">Pseudomonas petroselini</name>
    <dbReference type="NCBI Taxonomy" id="2899822"/>
    <lineage>
        <taxon>Bacteria</taxon>
        <taxon>Pseudomonadati</taxon>
        <taxon>Pseudomonadota</taxon>
        <taxon>Gammaproteobacteria</taxon>
        <taxon>Pseudomonadales</taxon>
        <taxon>Pseudomonadaceae</taxon>
        <taxon>Pseudomonas</taxon>
    </lineage>
</organism>
<dbReference type="Pfam" id="PF21070">
    <property type="entry name" value="IcmF_helical"/>
    <property type="match status" value="1"/>
</dbReference>
<gene>
    <name evidence="6" type="primary">tssM</name>
    <name evidence="6" type="ORF">LRQ20_10105</name>
</gene>
<dbReference type="InterPro" id="IPR009612">
    <property type="entry name" value="IcmF-rel"/>
</dbReference>
<dbReference type="PANTHER" id="PTHR36153">
    <property type="entry name" value="INNER MEMBRANE PROTEIN-RELATED"/>
    <property type="match status" value="1"/>
</dbReference>
<evidence type="ECO:0000259" key="3">
    <source>
        <dbReference type="Pfam" id="PF06761"/>
    </source>
</evidence>
<reference evidence="6 7" key="1">
    <citation type="journal article" date="2022" name="Int. J. Syst. Evol. Microbiol.">
        <title>Pseudomonas petroselini sp. nov., a pathogen causing bacterial rot of parsley in Japan.</title>
        <authorList>
            <person name="Sawada H."/>
            <person name="Fujikawa T."/>
            <person name="Osada S."/>
            <person name="Satou M."/>
        </authorList>
    </citation>
    <scope>NUCLEOTIDE SEQUENCE [LARGE SCALE GENOMIC DNA]</scope>
    <source>
        <strain evidence="6 7">MAFF 311096</strain>
    </source>
</reference>
<keyword evidence="1" id="KW-1133">Transmembrane helix</keyword>
<dbReference type="InterPro" id="IPR010623">
    <property type="entry name" value="IcmF_C"/>
</dbReference>
<feature type="domain" description="Type VI secretion system component TssM1 helical" evidence="5">
    <location>
        <begin position="893"/>
        <end position="989"/>
    </location>
</feature>
<keyword evidence="1" id="KW-0812">Transmembrane</keyword>
<dbReference type="EMBL" id="JAJOZI010000050">
    <property type="protein sequence ID" value="MCD7038683.1"/>
    <property type="molecule type" value="Genomic_DNA"/>
</dbReference>
<dbReference type="Proteomes" id="UP001154922">
    <property type="component" value="Unassembled WGS sequence"/>
</dbReference>
<dbReference type="PANTHER" id="PTHR36153:SF1">
    <property type="entry name" value="TYPE VI SECRETION SYSTEM COMPONENT TSSM1"/>
    <property type="match status" value="1"/>
</dbReference>
<dbReference type="InterPro" id="IPR017731">
    <property type="entry name" value="TssM1-like"/>
</dbReference>
<feature type="transmembrane region" description="Helical" evidence="1">
    <location>
        <begin position="51"/>
        <end position="71"/>
    </location>
</feature>
<reference evidence="6 7" key="2">
    <citation type="journal article" date="2023" name="Plant Pathol.">
        <title>Dismantling and reorganizing Pseudomonas marginalis sensu#lato.</title>
        <authorList>
            <person name="Sawada H."/>
            <person name="Fujikawa T."/>
            <person name="Satou M."/>
        </authorList>
    </citation>
    <scope>NUCLEOTIDE SEQUENCE [LARGE SCALE GENOMIC DNA]</scope>
    <source>
        <strain evidence="6 7">MAFF 311096</strain>
    </source>
</reference>
<dbReference type="InterPro" id="IPR048677">
    <property type="entry name" value="TssM1_hel"/>
</dbReference>
<dbReference type="SUPFAM" id="SSF52540">
    <property type="entry name" value="P-loop containing nucleoside triphosphate hydrolases"/>
    <property type="match status" value="1"/>
</dbReference>
<dbReference type="NCBIfam" id="TIGR03348">
    <property type="entry name" value="VI_IcmF"/>
    <property type="match status" value="1"/>
</dbReference>
<dbReference type="Pfam" id="PF14331">
    <property type="entry name" value="IcmF-related_N"/>
    <property type="match status" value="1"/>
</dbReference>
<sequence length="1124" mass="126885">MNAFFKGAGAVLRKSWVWSLLLVLSSTLLVWFLGPLLAVDDYRFWQSPTSRLLTICGLLLLWGLAMVVVGARRSARADQPEHLDRHQRQALVNNEISHVRGRFKEALLTLKTSRRYGEHSQRWRNELPWYLLIGERSSGKTSLLAASGLQAPLDRTEAAFPGSAAYCDWYFADEAVMVEMAGRYLDQPDPAVDGAGWSTLLGLLKAWRRTRPLNGVVVTLCVDTLLRSSEHDLELHARHVRTRLQDIQQTLHVDVPVYLVLTQADRLAGFAEFFDALQGDSTEDVLGERLVAGPAGTDIEQVREAFEALLQRLGAELIPRLHQERNLERRGRMLDFPRQVARLGDCLCVFIEAAFSAHRHQRINGLRGFYLTGAKSGDVRPHFVQGLFNRVVFAQADLAGLHTPERRRLRRRHGLLALAASVVIAAAGALWLHSYSFNHQRLVQLQALTQPESAIHPGSDQSQTLLALLDSRLAATTVFPLPVQVRWVDRAGLYQGDVSRPPLTSAYEHALNQQLLPYVTTLLGEQVRASLGDRERLLDSLPAYLMLNLPERRDASWLAEQVAGQWATGYAGEAAAHKRLAGHFARLLEQGFQAPLNDELVAQARLALRGESLAEVVYRALREQARNLEPYRLAEGPAFSRVERPIPGFYTKKYLQFFETQGPQWVNAIAQDNWVLGEATDLSVMDLRKLMLELEQRYFSEYADAWSDALGRIRLLESDSLRRSTEQLASLTSAQSALVQLLQQVRENTRLMPLHEQLGTVSQQLAESGEKVSGALAKALPRQALPDNARRALQRRFEPLHQLLDEEQNPGVELTQALRLLDELYLQLSTLNRDSSPEQAAFKLARQRMDGQQPLLGNLRDAAARLPQPLRGWFEGIAEQSWRHLLDNAYGYVNQRYQSEVYGFYTKAIQHRYPFNAHAGSDVALDDFQAFFKPKGAMERFYDGYLRPFVSVEGTRYRLRALEGRSLPMSRSLLDQLTRAQTIRQGFFNEERGDWAVRFTLAPYSLDQAVSRATLQVGSQQLEYRHGPIVPMVFHWPNASGNGRTSLVLERGAERPLGIEKDSGTWSLFRFFELMQSEPASGRDAQILKADLAGLRANYLLTSQGNPSPFQIATWRTFRLPEQL</sequence>
<proteinExistence type="predicted"/>
<protein>
    <submittedName>
        <fullName evidence="6">Type VI secretion system membrane subunit TssM</fullName>
    </submittedName>
</protein>
<keyword evidence="1" id="KW-0472">Membrane</keyword>
<dbReference type="Pfam" id="PF06761">
    <property type="entry name" value="IcmF-related"/>
    <property type="match status" value="1"/>
</dbReference>
<evidence type="ECO:0000313" key="7">
    <source>
        <dbReference type="Proteomes" id="UP001154922"/>
    </source>
</evidence>
<keyword evidence="7" id="KW-1185">Reference proteome</keyword>
<feature type="transmembrane region" description="Helical" evidence="1">
    <location>
        <begin position="414"/>
        <end position="432"/>
    </location>
</feature>
<evidence type="ECO:0000313" key="6">
    <source>
        <dbReference type="EMBL" id="MCD7038683.1"/>
    </source>
</evidence>
<dbReference type="InterPro" id="IPR025743">
    <property type="entry name" value="TssM1_N"/>
</dbReference>
<dbReference type="InterPro" id="IPR053156">
    <property type="entry name" value="T6SS_TssM-like"/>
</dbReference>
<feature type="transmembrane region" description="Helical" evidence="1">
    <location>
        <begin position="16"/>
        <end position="39"/>
    </location>
</feature>
<evidence type="ECO:0000259" key="4">
    <source>
        <dbReference type="Pfam" id="PF14331"/>
    </source>
</evidence>
<feature type="domain" description="IcmF-related" evidence="3">
    <location>
        <begin position="473"/>
        <end position="750"/>
    </location>
</feature>
<evidence type="ECO:0000259" key="5">
    <source>
        <dbReference type="Pfam" id="PF21070"/>
    </source>
</evidence>
<accession>A0ABS8QUI0</accession>
<evidence type="ECO:0000256" key="1">
    <source>
        <dbReference type="SAM" id="Phobius"/>
    </source>
</evidence>
<feature type="domain" description="Type VI secretion system component TssM1 N-terminal" evidence="4">
    <location>
        <begin position="192"/>
        <end position="375"/>
    </location>
</feature>